<reference evidence="11 12" key="1">
    <citation type="journal article" date="2015" name="Front. Microbiol.">
        <title>Genome sequence of the plant growth promoting endophytic yeast Rhodotorula graminis WP1.</title>
        <authorList>
            <person name="Firrincieli A."/>
            <person name="Otillar R."/>
            <person name="Salamov A."/>
            <person name="Schmutz J."/>
            <person name="Khan Z."/>
            <person name="Redman R.S."/>
            <person name="Fleck N.D."/>
            <person name="Lindquist E."/>
            <person name="Grigoriev I.V."/>
            <person name="Doty S.L."/>
        </authorList>
    </citation>
    <scope>NUCLEOTIDE SEQUENCE [LARGE SCALE GENOMIC DNA]</scope>
    <source>
        <strain evidence="11 12">WP1</strain>
    </source>
</reference>
<evidence type="ECO:0000256" key="5">
    <source>
        <dbReference type="ARBA" id="ARBA00022833"/>
    </source>
</evidence>
<evidence type="ECO:0000256" key="4">
    <source>
        <dbReference type="ARBA" id="ARBA00022801"/>
    </source>
</evidence>
<evidence type="ECO:0000313" key="12">
    <source>
        <dbReference type="Proteomes" id="UP000053890"/>
    </source>
</evidence>
<dbReference type="InterPro" id="IPR029035">
    <property type="entry name" value="DHS-like_NAD/FAD-binding_dom"/>
</dbReference>
<dbReference type="AlphaFoldDB" id="A0A194S4Q5"/>
<dbReference type="STRING" id="578459.A0A194S4Q5"/>
<protein>
    <recommendedName>
        <fullName evidence="13">ADP-ribose 1''-phosphate phosphatase</fullName>
    </recommendedName>
</protein>
<feature type="binding site" evidence="8">
    <location>
        <position position="490"/>
    </location>
    <ligand>
        <name>Zn(2+)</name>
        <dbReference type="ChEBI" id="CHEBI:29105"/>
    </ligand>
</feature>
<dbReference type="GO" id="GO:0046872">
    <property type="term" value="F:metal ion binding"/>
    <property type="evidence" value="ECO:0007669"/>
    <property type="project" value="UniProtKB-KW"/>
</dbReference>
<dbReference type="InterPro" id="IPR002589">
    <property type="entry name" value="Macro_dom"/>
</dbReference>
<organism evidence="11 12">
    <name type="scientific">Rhodotorula graminis (strain WP1)</name>
    <dbReference type="NCBI Taxonomy" id="578459"/>
    <lineage>
        <taxon>Eukaryota</taxon>
        <taxon>Fungi</taxon>
        <taxon>Dikarya</taxon>
        <taxon>Basidiomycota</taxon>
        <taxon>Pucciniomycotina</taxon>
        <taxon>Microbotryomycetes</taxon>
        <taxon>Sporidiobolales</taxon>
        <taxon>Sporidiobolaceae</taxon>
        <taxon>Rhodotorula</taxon>
    </lineage>
</organism>
<dbReference type="GO" id="GO:0005739">
    <property type="term" value="C:mitochondrion"/>
    <property type="evidence" value="ECO:0007669"/>
    <property type="project" value="UniProtKB-SubCell"/>
</dbReference>
<evidence type="ECO:0000256" key="8">
    <source>
        <dbReference type="PROSITE-ProRule" id="PRU00236"/>
    </source>
</evidence>
<evidence type="ECO:0008006" key="13">
    <source>
        <dbReference type="Google" id="ProtNLM"/>
    </source>
</evidence>
<dbReference type="EMBL" id="KQ474078">
    <property type="protein sequence ID" value="KPV75567.1"/>
    <property type="molecule type" value="Genomic_DNA"/>
</dbReference>
<dbReference type="SMART" id="SM00506">
    <property type="entry name" value="A1pp"/>
    <property type="match status" value="1"/>
</dbReference>
<keyword evidence="4" id="KW-0378">Hydrolase</keyword>
<dbReference type="SUPFAM" id="SSF52467">
    <property type="entry name" value="DHS-like NAD/FAD-binding domain"/>
    <property type="match status" value="1"/>
</dbReference>
<evidence type="ECO:0000256" key="3">
    <source>
        <dbReference type="ARBA" id="ARBA00022723"/>
    </source>
</evidence>
<feature type="domain" description="Macro" evidence="10">
    <location>
        <begin position="123"/>
        <end position="330"/>
    </location>
</feature>
<feature type="domain" description="Deacetylase sirtuin-type" evidence="9">
    <location>
        <begin position="339"/>
        <end position="677"/>
    </location>
</feature>
<keyword evidence="12" id="KW-1185">Reference proteome</keyword>
<dbReference type="OrthoDB" id="6077599at2759"/>
<keyword evidence="7" id="KW-0326">Glycosidase</keyword>
<comment type="caution">
    <text evidence="8">Lacks conserved residue(s) required for the propagation of feature annotation.</text>
</comment>
<evidence type="ECO:0000313" key="11">
    <source>
        <dbReference type="EMBL" id="KPV75567.1"/>
    </source>
</evidence>
<dbReference type="PROSITE" id="PS51154">
    <property type="entry name" value="MACRO"/>
    <property type="match status" value="1"/>
</dbReference>
<evidence type="ECO:0000256" key="7">
    <source>
        <dbReference type="ARBA" id="ARBA00023295"/>
    </source>
</evidence>
<keyword evidence="6" id="KW-0520">NAD</keyword>
<proteinExistence type="predicted"/>
<dbReference type="InterPro" id="IPR043472">
    <property type="entry name" value="Macro_dom-like"/>
</dbReference>
<dbReference type="PANTHER" id="PTHR11106">
    <property type="entry name" value="GANGLIOSIDE INDUCED DIFFERENTIATION ASSOCIATED PROTEIN 2-RELATED"/>
    <property type="match status" value="1"/>
</dbReference>
<accession>A0A194S4Q5</accession>
<evidence type="ECO:0000256" key="6">
    <source>
        <dbReference type="ARBA" id="ARBA00023027"/>
    </source>
</evidence>
<evidence type="ECO:0000256" key="2">
    <source>
        <dbReference type="ARBA" id="ARBA00004173"/>
    </source>
</evidence>
<feature type="binding site" evidence="8">
    <location>
        <position position="544"/>
    </location>
    <ligand>
        <name>Zn(2+)</name>
        <dbReference type="ChEBI" id="CHEBI:29105"/>
    </ligand>
</feature>
<dbReference type="PROSITE" id="PS50305">
    <property type="entry name" value="SIRTUIN"/>
    <property type="match status" value="1"/>
</dbReference>
<dbReference type="RefSeq" id="XP_018271616.1">
    <property type="nucleotide sequence ID" value="XM_018416883.1"/>
</dbReference>
<gene>
    <name evidence="11" type="ORF">RHOBADRAFT_53533</name>
</gene>
<dbReference type="GeneID" id="28977331"/>
<feature type="binding site" evidence="8">
    <location>
        <position position="541"/>
    </location>
    <ligand>
        <name>Zn(2+)</name>
        <dbReference type="ChEBI" id="CHEBI:29105"/>
    </ligand>
</feature>
<dbReference type="GO" id="GO:0016798">
    <property type="term" value="F:hydrolase activity, acting on glycosyl bonds"/>
    <property type="evidence" value="ECO:0007669"/>
    <property type="project" value="UniProtKB-KW"/>
</dbReference>
<evidence type="ECO:0000259" key="10">
    <source>
        <dbReference type="PROSITE" id="PS51154"/>
    </source>
</evidence>
<dbReference type="PANTHER" id="PTHR11106:SF121">
    <property type="entry name" value="ADP-RIBOSE 1''-PHOSPHATE PHOSPHATASE"/>
    <property type="match status" value="1"/>
</dbReference>
<sequence>MLQLAEYRHLVDLDVETTTPEPLAPQDVVDAQLALLAHLVDELPPHPHLPSRQDLLDLSFAHRQRLLDALVTVRDPQELSPLPRALLEQADALARLRNDRNPDPFVPVSRIPTIAEALFPSTTAPADVLPPSFARIKFTRGDFTRLDSTTASSPHDTLALVNPANVRMLGCFKPTHKCADNVIHAAAGPSLRAECAKVMHARDWVDVETAEDVIVTHGGALRAQYVLHVAGPQLARKGAQPSELQVRQLETVYQRCLDLAEELGTISTVAFPCISTGLFFFPGDLAARIALRVVSTWLDTHPSSTLKNVVFVLFSQADTDNYLAALAAVFPSVPAPPAPLPVVRTVPQHVKRWIDEADSVIIHAGAGLSADAVSEAVGLPLDYTSPALFAKLYPGLVEHTSLRCLYDTIGHDWDDPLVKWAFILSHGYNVQNWATPSSPSPVYATLLRYARSRPGGFTVLTSNADNLFPSSGFPSTHFHAPQGSYTEFQCLSPSCAAQNPPSARVGPSLPACTAAHSTPGALDPHTMRLPPDLAPSLIPRCPACGTTDVFFRVRGGPWFVEGPRTERLAHAERVAHLVERARARGTHVVVLELGAGFNTPGVVRLPGEALVASEAGRGGSVKLVRVNPRAADVGFEVEYPAAAGGSGGDDWERRDVAGLEMGALEFLRLVEPEGGWA</sequence>
<dbReference type="SUPFAM" id="SSF52949">
    <property type="entry name" value="Macro domain-like"/>
    <property type="match status" value="1"/>
</dbReference>
<evidence type="ECO:0000256" key="1">
    <source>
        <dbReference type="ARBA" id="ARBA00001947"/>
    </source>
</evidence>
<dbReference type="Proteomes" id="UP000053890">
    <property type="component" value="Unassembled WGS sequence"/>
</dbReference>
<name>A0A194S4Q5_RHOGW</name>
<dbReference type="InterPro" id="IPR026590">
    <property type="entry name" value="Ssirtuin_cat_dom"/>
</dbReference>
<feature type="binding site" evidence="8">
    <location>
        <position position="495"/>
    </location>
    <ligand>
        <name>Zn(2+)</name>
        <dbReference type="ChEBI" id="CHEBI:29105"/>
    </ligand>
</feature>
<dbReference type="Pfam" id="PF01661">
    <property type="entry name" value="Macro"/>
    <property type="match status" value="1"/>
</dbReference>
<keyword evidence="3 8" id="KW-0479">Metal-binding</keyword>
<comment type="cofactor">
    <cofactor evidence="1">
        <name>Zn(2+)</name>
        <dbReference type="ChEBI" id="CHEBI:29105"/>
    </cofactor>
</comment>
<dbReference type="Gene3D" id="3.40.220.10">
    <property type="entry name" value="Leucine Aminopeptidase, subunit E, domain 1"/>
    <property type="match status" value="1"/>
</dbReference>
<comment type="subcellular location">
    <subcellularLocation>
        <location evidence="2">Mitochondrion</location>
    </subcellularLocation>
</comment>
<evidence type="ECO:0000259" key="9">
    <source>
        <dbReference type="PROSITE" id="PS50305"/>
    </source>
</evidence>
<dbReference type="Gene3D" id="3.40.50.1220">
    <property type="entry name" value="TPP-binding domain"/>
    <property type="match status" value="1"/>
</dbReference>
<dbReference type="OMA" id="RWPNEEL"/>
<keyword evidence="5 8" id="KW-0862">Zinc</keyword>